<keyword evidence="2" id="KW-1185">Reference proteome</keyword>
<sequence>MQKFYFCACEKAFFALRKKYRKTPLTLKSTALPDPLRGVRAALRAY</sequence>
<dbReference type="KEGG" id="dmm:dnm_083540"/>
<evidence type="ECO:0000313" key="1">
    <source>
        <dbReference type="EMBL" id="QTA92278.1"/>
    </source>
</evidence>
<organism evidence="1 2">
    <name type="scientific">Desulfonema magnum</name>
    <dbReference type="NCBI Taxonomy" id="45655"/>
    <lineage>
        <taxon>Bacteria</taxon>
        <taxon>Pseudomonadati</taxon>
        <taxon>Thermodesulfobacteriota</taxon>
        <taxon>Desulfobacteria</taxon>
        <taxon>Desulfobacterales</taxon>
        <taxon>Desulfococcaceae</taxon>
        <taxon>Desulfonema</taxon>
    </lineage>
</organism>
<dbReference type="AlphaFoldDB" id="A0A975GTL7"/>
<proteinExistence type="predicted"/>
<dbReference type="EMBL" id="CP061800">
    <property type="protein sequence ID" value="QTA92278.1"/>
    <property type="molecule type" value="Genomic_DNA"/>
</dbReference>
<protein>
    <submittedName>
        <fullName evidence="1">Uncharacterized protein</fullName>
    </submittedName>
</protein>
<name>A0A975GTL7_9BACT</name>
<evidence type="ECO:0000313" key="2">
    <source>
        <dbReference type="Proteomes" id="UP000663722"/>
    </source>
</evidence>
<reference evidence="1" key="1">
    <citation type="journal article" date="2021" name="Microb. Physiol.">
        <title>Proteogenomic Insights into the Physiology of Marine, Sulfate-Reducing, Filamentous Desulfonema limicola and Desulfonema magnum.</title>
        <authorList>
            <person name="Schnaars V."/>
            <person name="Wohlbrand L."/>
            <person name="Scheve S."/>
            <person name="Hinrichs C."/>
            <person name="Reinhardt R."/>
            <person name="Rabus R."/>
        </authorList>
    </citation>
    <scope>NUCLEOTIDE SEQUENCE</scope>
    <source>
        <strain evidence="1">4be13</strain>
    </source>
</reference>
<accession>A0A975GTL7</accession>
<gene>
    <name evidence="1" type="ORF">dnm_083540</name>
</gene>
<dbReference type="Proteomes" id="UP000663722">
    <property type="component" value="Chromosome"/>
</dbReference>